<evidence type="ECO:0000256" key="3">
    <source>
        <dbReference type="ARBA" id="ARBA00022692"/>
    </source>
</evidence>
<dbReference type="GO" id="GO:0031460">
    <property type="term" value="P:glycine betaine transport"/>
    <property type="evidence" value="ECO:0007669"/>
    <property type="project" value="TreeGrafter"/>
</dbReference>
<evidence type="ECO:0000256" key="1">
    <source>
        <dbReference type="ARBA" id="ARBA00004141"/>
    </source>
</evidence>
<sequence length="253" mass="26029">MAAADGDVMNIVGWFADPANWSGSGGIPVQVGYHLLYSGIALLAALAIAVPLGIVIGYTGRGEAVVAGFANALRALPSLGLLVLLFLIISPVVAGKLVYILPTIVVLVLLAVPPILTGTYAGIQSADQHAVDAARGMGFTRTQILLRVQLPCALPLLVSGVRSATLQIVSTATIAAYLGLQGLGRFILDGRATASFSEMAGGAILVALLAIVLEFTFAWIGRLIVSPGLRRAASKSASPIETSVTTFTLEKAP</sequence>
<evidence type="ECO:0000313" key="8">
    <source>
        <dbReference type="EMBL" id="QPG68753.1"/>
    </source>
</evidence>
<dbReference type="PANTHER" id="PTHR30177:SF33">
    <property type="entry name" value="POSSIBLE OSMOPROTECTANT (GLYCINE BETAINE_CARNITINE_CHOLINE_L-PROLINE) TRANSPORT INTEGRAL MEMBRANE PROTEIN ABC TRANSPORTER PROZ"/>
    <property type="match status" value="1"/>
</dbReference>
<dbReference type="GO" id="GO:0055085">
    <property type="term" value="P:transmembrane transport"/>
    <property type="evidence" value="ECO:0007669"/>
    <property type="project" value="InterPro"/>
</dbReference>
<comment type="subcellular location">
    <subcellularLocation>
        <location evidence="6">Cell membrane</location>
        <topology evidence="6">Multi-pass membrane protein</topology>
    </subcellularLocation>
    <subcellularLocation>
        <location evidence="1">Membrane</location>
        <topology evidence="1">Multi-pass membrane protein</topology>
    </subcellularLocation>
</comment>
<evidence type="ECO:0000313" key="9">
    <source>
        <dbReference type="EMBL" id="TLH55284.1"/>
    </source>
</evidence>
<dbReference type="PROSITE" id="PS50928">
    <property type="entry name" value="ABC_TM1"/>
    <property type="match status" value="1"/>
</dbReference>
<comment type="similarity">
    <text evidence="6">Belongs to the binding-protein-dependent transport system permease family.</text>
</comment>
<dbReference type="CDD" id="cd06261">
    <property type="entry name" value="TM_PBP2"/>
    <property type="match status" value="1"/>
</dbReference>
<proteinExistence type="inferred from homology"/>
<organism evidence="9">
    <name type="scientific">Mycolicibacterium mucogenicum DSM 44124</name>
    <dbReference type="NCBI Taxonomy" id="1226753"/>
    <lineage>
        <taxon>Bacteria</taxon>
        <taxon>Bacillati</taxon>
        <taxon>Actinomycetota</taxon>
        <taxon>Actinomycetes</taxon>
        <taxon>Mycobacteriales</taxon>
        <taxon>Mycobacteriaceae</taxon>
        <taxon>Mycolicibacterium</taxon>
    </lineage>
</organism>
<dbReference type="SUPFAM" id="SSF161098">
    <property type="entry name" value="MetI-like"/>
    <property type="match status" value="1"/>
</dbReference>
<keyword evidence="10" id="KW-1185">Reference proteome</keyword>
<dbReference type="InterPro" id="IPR051204">
    <property type="entry name" value="ABC_transp_perm/SBD"/>
</dbReference>
<dbReference type="KEGG" id="mmuc:C1S78_025560"/>
<feature type="transmembrane region" description="Helical" evidence="6">
    <location>
        <begin position="200"/>
        <end position="220"/>
    </location>
</feature>
<dbReference type="RefSeq" id="WP_082371188.1">
    <property type="nucleotide sequence ID" value="NZ_ANBS01000066.1"/>
</dbReference>
<keyword evidence="2 6" id="KW-0813">Transport</keyword>
<reference evidence="8 10" key="2">
    <citation type="journal article" date="2019" name="BMC Evol. Biol.">
        <title>Comparative genomics of Mycobacterium mucogenicum and Mycobacterium neoaurum clade members emphasizing tRNA and non-coding RNA.</title>
        <authorList>
            <person name="Behra P.R.K."/>
            <person name="Pettersson B.M.F."/>
            <person name="Das S."/>
            <person name="Dasgupta S."/>
            <person name="Kirsebom L.A."/>
        </authorList>
    </citation>
    <scope>NUCLEOTIDE SEQUENCE [LARGE SCALE GENOMIC DNA]</scope>
    <source>
        <strain evidence="8 10">DSM 44124</strain>
    </source>
</reference>
<dbReference type="Gene3D" id="1.10.3720.10">
    <property type="entry name" value="MetI-like"/>
    <property type="match status" value="1"/>
</dbReference>
<name>A0A8H2JFP6_MYCMU</name>
<feature type="transmembrane region" description="Helical" evidence="6">
    <location>
        <begin position="72"/>
        <end position="93"/>
    </location>
</feature>
<feature type="transmembrane region" description="Helical" evidence="6">
    <location>
        <begin position="168"/>
        <end position="188"/>
    </location>
</feature>
<evidence type="ECO:0000256" key="4">
    <source>
        <dbReference type="ARBA" id="ARBA00022989"/>
    </source>
</evidence>
<keyword evidence="4 6" id="KW-1133">Transmembrane helix</keyword>
<dbReference type="InterPro" id="IPR000515">
    <property type="entry name" value="MetI-like"/>
</dbReference>
<dbReference type="EMBL" id="POTL01000001">
    <property type="protein sequence ID" value="TLH55284.1"/>
    <property type="molecule type" value="Genomic_DNA"/>
</dbReference>
<keyword evidence="5 6" id="KW-0472">Membrane</keyword>
<dbReference type="Proteomes" id="UP000309231">
    <property type="component" value="Chromosome"/>
</dbReference>
<reference evidence="8 10" key="3">
    <citation type="journal article" date="2019" name="Sci. Rep.">
        <title>Insight into the biology of Mycobacterium mucogenicum and Mycobacterium neoaurum clade members.</title>
        <authorList>
            <person name="Behra P.R.K."/>
            <person name="Pettersson B.M.F."/>
            <person name="Ramesh M."/>
            <person name="Dasgupta S."/>
            <person name="Kirsebom L.A."/>
        </authorList>
    </citation>
    <scope>NUCLEOTIDE SEQUENCE [LARGE SCALE GENOMIC DNA]</scope>
    <source>
        <strain evidence="8 10">DSM 44124</strain>
    </source>
</reference>
<accession>A0A8H2JFP6</accession>
<feature type="transmembrane region" description="Helical" evidence="6">
    <location>
        <begin position="35"/>
        <end position="60"/>
    </location>
</feature>
<protein>
    <submittedName>
        <fullName evidence="9">ABC transporter permease</fullName>
    </submittedName>
</protein>
<dbReference type="EMBL" id="CP062008">
    <property type="protein sequence ID" value="QPG68753.1"/>
    <property type="molecule type" value="Genomic_DNA"/>
</dbReference>
<evidence type="ECO:0000256" key="5">
    <source>
        <dbReference type="ARBA" id="ARBA00023136"/>
    </source>
</evidence>
<evidence type="ECO:0000256" key="2">
    <source>
        <dbReference type="ARBA" id="ARBA00022448"/>
    </source>
</evidence>
<dbReference type="AlphaFoldDB" id="A0A8H2JFP6"/>
<keyword evidence="3 6" id="KW-0812">Transmembrane</keyword>
<dbReference type="GeneID" id="76728326"/>
<reference evidence="9" key="1">
    <citation type="submission" date="2018-01" db="EMBL/GenBank/DDBJ databases">
        <title>Comparative genomics of Mycobacterium mucogenicum and Mycobacterium neoaurum clade members emphasizing tRNA and non-coding RNA.</title>
        <authorList>
            <person name="Behra P.R.K."/>
            <person name="Pettersson B.M.F."/>
            <person name="Das S."/>
            <person name="Dasgupta S."/>
            <person name="Kirsebom L.A."/>
        </authorList>
    </citation>
    <scope>NUCLEOTIDE SEQUENCE</scope>
    <source>
        <strain evidence="9">DSM 44124</strain>
    </source>
</reference>
<dbReference type="GO" id="GO:0005886">
    <property type="term" value="C:plasma membrane"/>
    <property type="evidence" value="ECO:0007669"/>
    <property type="project" value="UniProtKB-SubCell"/>
</dbReference>
<dbReference type="PANTHER" id="PTHR30177">
    <property type="entry name" value="GLYCINE BETAINE/L-PROLINE TRANSPORT SYSTEM PERMEASE PROTEIN PROW"/>
    <property type="match status" value="1"/>
</dbReference>
<evidence type="ECO:0000256" key="6">
    <source>
        <dbReference type="RuleBase" id="RU363032"/>
    </source>
</evidence>
<evidence type="ECO:0000259" key="7">
    <source>
        <dbReference type="PROSITE" id="PS50928"/>
    </source>
</evidence>
<feature type="domain" description="ABC transmembrane type-1" evidence="7">
    <location>
        <begin position="31"/>
        <end position="217"/>
    </location>
</feature>
<dbReference type="InterPro" id="IPR035906">
    <property type="entry name" value="MetI-like_sf"/>
</dbReference>
<dbReference type="Pfam" id="PF00528">
    <property type="entry name" value="BPD_transp_1"/>
    <property type="match status" value="1"/>
</dbReference>
<gene>
    <name evidence="8" type="ORF">C1S78_025560</name>
    <name evidence="9" type="ORF">C1S78_25525</name>
</gene>
<evidence type="ECO:0000313" key="10">
    <source>
        <dbReference type="Proteomes" id="UP000309231"/>
    </source>
</evidence>
<feature type="transmembrane region" description="Helical" evidence="6">
    <location>
        <begin position="99"/>
        <end position="123"/>
    </location>
</feature>